<protein>
    <recommendedName>
        <fullName evidence="2">mannose-1-phosphate guanylyltransferase</fullName>
        <ecNumber evidence="2">2.7.7.13</ecNumber>
    </recommendedName>
</protein>
<evidence type="ECO:0000313" key="10">
    <source>
        <dbReference type="Proteomes" id="UP000190961"/>
    </source>
</evidence>
<evidence type="ECO:0000256" key="1">
    <source>
        <dbReference type="ARBA" id="ARBA00006115"/>
    </source>
</evidence>
<dbReference type="RefSeq" id="WP_079688021.1">
    <property type="nucleotide sequence ID" value="NZ_FUZU01000002.1"/>
</dbReference>
<evidence type="ECO:0000256" key="4">
    <source>
        <dbReference type="ARBA" id="ARBA00022695"/>
    </source>
</evidence>
<proteinExistence type="inferred from homology"/>
<dbReference type="InterPro" id="IPR005835">
    <property type="entry name" value="NTP_transferase_dom"/>
</dbReference>
<dbReference type="InterPro" id="IPR051161">
    <property type="entry name" value="Mannose-6P_isomerase_type2"/>
</dbReference>
<dbReference type="InterPro" id="IPR049577">
    <property type="entry name" value="GMPP_N"/>
</dbReference>
<dbReference type="InterPro" id="IPR029044">
    <property type="entry name" value="Nucleotide-diphossugar_trans"/>
</dbReference>
<gene>
    <name evidence="9" type="ORF">SAMN05660236_3506</name>
</gene>
<dbReference type="GO" id="GO:0004475">
    <property type="term" value="F:mannose-1-phosphate guanylyltransferase (GTP) activity"/>
    <property type="evidence" value="ECO:0007669"/>
    <property type="project" value="UniProtKB-EC"/>
</dbReference>
<dbReference type="STRING" id="688867.SAMN05660236_3506"/>
<evidence type="ECO:0000256" key="6">
    <source>
        <dbReference type="ARBA" id="ARBA00023134"/>
    </source>
</evidence>
<dbReference type="PANTHER" id="PTHR46390">
    <property type="entry name" value="MANNOSE-1-PHOSPHATE GUANYLYLTRANSFERASE"/>
    <property type="match status" value="1"/>
</dbReference>
<dbReference type="GO" id="GO:0009298">
    <property type="term" value="P:GDP-mannose biosynthetic process"/>
    <property type="evidence" value="ECO:0007669"/>
    <property type="project" value="TreeGrafter"/>
</dbReference>
<feature type="domain" description="Nucleotidyl transferase" evidence="8">
    <location>
        <begin position="7"/>
        <end position="287"/>
    </location>
</feature>
<dbReference type="PANTHER" id="PTHR46390:SF1">
    <property type="entry name" value="MANNOSE-1-PHOSPHATE GUANYLYLTRANSFERASE"/>
    <property type="match status" value="1"/>
</dbReference>
<evidence type="ECO:0000256" key="3">
    <source>
        <dbReference type="ARBA" id="ARBA00022679"/>
    </source>
</evidence>
<organism evidence="9 10">
    <name type="scientific">Ohtaekwangia koreensis</name>
    <dbReference type="NCBI Taxonomy" id="688867"/>
    <lineage>
        <taxon>Bacteria</taxon>
        <taxon>Pseudomonadati</taxon>
        <taxon>Bacteroidota</taxon>
        <taxon>Cytophagia</taxon>
        <taxon>Cytophagales</taxon>
        <taxon>Fulvivirgaceae</taxon>
        <taxon>Ohtaekwangia</taxon>
    </lineage>
</organism>
<evidence type="ECO:0000313" key="9">
    <source>
        <dbReference type="EMBL" id="SKC77074.1"/>
    </source>
</evidence>
<dbReference type="EC" id="2.7.7.13" evidence="2"/>
<dbReference type="GO" id="GO:0005525">
    <property type="term" value="F:GTP binding"/>
    <property type="evidence" value="ECO:0007669"/>
    <property type="project" value="UniProtKB-KW"/>
</dbReference>
<dbReference type="Pfam" id="PF00483">
    <property type="entry name" value="NTP_transferase"/>
    <property type="match status" value="1"/>
</dbReference>
<dbReference type="SUPFAM" id="SSF53448">
    <property type="entry name" value="Nucleotide-diphospho-sugar transferases"/>
    <property type="match status" value="1"/>
</dbReference>
<dbReference type="EMBL" id="FUZU01000002">
    <property type="protein sequence ID" value="SKC77074.1"/>
    <property type="molecule type" value="Genomic_DNA"/>
</dbReference>
<dbReference type="FunFam" id="3.90.550.10:FF:000046">
    <property type="entry name" value="Mannose-1-phosphate guanylyltransferase (GDP)"/>
    <property type="match status" value="1"/>
</dbReference>
<accession>A0A1T5LMD2</accession>
<evidence type="ECO:0000256" key="2">
    <source>
        <dbReference type="ARBA" id="ARBA00012387"/>
    </source>
</evidence>
<reference evidence="9 10" key="1">
    <citation type="submission" date="2017-02" db="EMBL/GenBank/DDBJ databases">
        <authorList>
            <person name="Peterson S.W."/>
        </authorList>
    </citation>
    <scope>NUCLEOTIDE SEQUENCE [LARGE SCALE GENOMIC DNA]</scope>
    <source>
        <strain evidence="9 10">DSM 25262</strain>
    </source>
</reference>
<evidence type="ECO:0000259" key="8">
    <source>
        <dbReference type="Pfam" id="PF00483"/>
    </source>
</evidence>
<dbReference type="Proteomes" id="UP000190961">
    <property type="component" value="Unassembled WGS sequence"/>
</dbReference>
<keyword evidence="6" id="KW-0342">GTP-binding</keyword>
<evidence type="ECO:0000256" key="7">
    <source>
        <dbReference type="ARBA" id="ARBA00047343"/>
    </source>
</evidence>
<keyword evidence="3 9" id="KW-0808">Transferase</keyword>
<comment type="catalytic activity">
    <reaction evidence="7">
        <text>alpha-D-mannose 1-phosphate + GTP + H(+) = GDP-alpha-D-mannose + diphosphate</text>
        <dbReference type="Rhea" id="RHEA:15229"/>
        <dbReference type="ChEBI" id="CHEBI:15378"/>
        <dbReference type="ChEBI" id="CHEBI:33019"/>
        <dbReference type="ChEBI" id="CHEBI:37565"/>
        <dbReference type="ChEBI" id="CHEBI:57527"/>
        <dbReference type="ChEBI" id="CHEBI:58409"/>
        <dbReference type="EC" id="2.7.7.13"/>
    </reaction>
</comment>
<dbReference type="SUPFAM" id="SSF159283">
    <property type="entry name" value="Guanosine diphospho-D-mannose pyrophosphorylase/mannose-6-phosphate isomerase linker domain"/>
    <property type="match status" value="1"/>
</dbReference>
<name>A0A1T5LMD2_9BACT</name>
<evidence type="ECO:0000256" key="5">
    <source>
        <dbReference type="ARBA" id="ARBA00022741"/>
    </source>
</evidence>
<keyword evidence="5" id="KW-0547">Nucleotide-binding</keyword>
<dbReference type="CDD" id="cd02509">
    <property type="entry name" value="GDP-M1P_Guanylyltransferase"/>
    <property type="match status" value="1"/>
</dbReference>
<dbReference type="Gene3D" id="3.90.550.10">
    <property type="entry name" value="Spore Coat Polysaccharide Biosynthesis Protein SpsA, Chain A"/>
    <property type="match status" value="1"/>
</dbReference>
<sequence length="359" mass="40403">MNKNLYVVLMAGGVGVRFWPYSRNSKPKQFLDVLGTGKTLLQSTFERFLPICPAENIYIVTHEEHAELVKQQLPEIKDEQILTEPMRKNTACCIAYASYKIAQRSTDAIIVVTPSDHLILREQEFLDVIKKAADQAKGQDKLMTLGITPTRPETGYGYIQYHTDKTFAKKVKTFTEKPELSLAKKFLESGDFVWNSGVFIWGAKAILDAFHQHLPETAEVFDEIVKPKLGTPEEKEAILSAYSQSKSISIDYGIMEKASNVYVCLGNFTWSDLGSWGSIHEISEKDDNNNVLAANALMYETRNSIIKGSPDKLIVVQGLNGYLVGEFGNVIIVCEKDKEEQFRKFVNDVKTRPGANEFI</sequence>
<keyword evidence="4 9" id="KW-0548">Nucleotidyltransferase</keyword>
<dbReference type="OrthoDB" id="9806359at2"/>
<keyword evidence="10" id="KW-1185">Reference proteome</keyword>
<dbReference type="AlphaFoldDB" id="A0A1T5LMD2"/>
<comment type="similarity">
    <text evidence="1">Belongs to the mannose-6-phosphate isomerase type 2 family.</text>
</comment>